<dbReference type="PANTHER" id="PTHR11690">
    <property type="entry name" value="AMILORIDE-SENSITIVE SODIUM CHANNEL-RELATED"/>
    <property type="match status" value="1"/>
</dbReference>
<dbReference type="GO" id="GO:0005886">
    <property type="term" value="C:plasma membrane"/>
    <property type="evidence" value="ECO:0007669"/>
    <property type="project" value="TreeGrafter"/>
</dbReference>
<keyword evidence="5 12" id="KW-0812">Transmembrane</keyword>
<keyword evidence="7" id="KW-0915">Sodium</keyword>
<keyword evidence="9 13" id="KW-0472">Membrane</keyword>
<comment type="subcellular location">
    <subcellularLocation>
        <location evidence="1">Membrane</location>
        <topology evidence="1">Multi-pass membrane protein</topology>
    </subcellularLocation>
</comment>
<dbReference type="InterPro" id="IPR001873">
    <property type="entry name" value="ENaC"/>
</dbReference>
<gene>
    <name evidence="14" type="primary">AVEN_228817_1</name>
    <name evidence="14" type="ORF">NPIL_30491</name>
</gene>
<evidence type="ECO:0000256" key="1">
    <source>
        <dbReference type="ARBA" id="ARBA00004141"/>
    </source>
</evidence>
<evidence type="ECO:0000256" key="3">
    <source>
        <dbReference type="ARBA" id="ARBA00022448"/>
    </source>
</evidence>
<evidence type="ECO:0000256" key="13">
    <source>
        <dbReference type="SAM" id="Phobius"/>
    </source>
</evidence>
<dbReference type="Proteomes" id="UP000887013">
    <property type="component" value="Unassembled WGS sequence"/>
</dbReference>
<dbReference type="PANTHER" id="PTHR11690:SF248">
    <property type="entry name" value="PICKPOCKET 17, ISOFORM A"/>
    <property type="match status" value="1"/>
</dbReference>
<evidence type="ECO:0000256" key="4">
    <source>
        <dbReference type="ARBA" id="ARBA00022461"/>
    </source>
</evidence>
<keyword evidence="11 12" id="KW-0407">Ion channel</keyword>
<keyword evidence="4 12" id="KW-0894">Sodium channel</keyword>
<reference evidence="14" key="1">
    <citation type="submission" date="2020-08" db="EMBL/GenBank/DDBJ databases">
        <title>Multicomponent nature underlies the extraordinary mechanical properties of spider dragline silk.</title>
        <authorList>
            <person name="Kono N."/>
            <person name="Nakamura H."/>
            <person name="Mori M."/>
            <person name="Yoshida Y."/>
            <person name="Ohtoshi R."/>
            <person name="Malay A.D."/>
            <person name="Moran D.A.P."/>
            <person name="Tomita M."/>
            <person name="Numata K."/>
            <person name="Arakawa K."/>
        </authorList>
    </citation>
    <scope>NUCLEOTIDE SEQUENCE</scope>
</reference>
<keyword evidence="15" id="KW-1185">Reference proteome</keyword>
<keyword evidence="10 12" id="KW-0739">Sodium transport</keyword>
<evidence type="ECO:0000256" key="8">
    <source>
        <dbReference type="ARBA" id="ARBA00023065"/>
    </source>
</evidence>
<evidence type="ECO:0000256" key="11">
    <source>
        <dbReference type="ARBA" id="ARBA00023303"/>
    </source>
</evidence>
<evidence type="ECO:0000256" key="6">
    <source>
        <dbReference type="ARBA" id="ARBA00022989"/>
    </source>
</evidence>
<proteinExistence type="inferred from homology"/>
<evidence type="ECO:0000256" key="9">
    <source>
        <dbReference type="ARBA" id="ARBA00023136"/>
    </source>
</evidence>
<dbReference type="Pfam" id="PF00858">
    <property type="entry name" value="ASC"/>
    <property type="match status" value="1"/>
</dbReference>
<dbReference type="OrthoDB" id="6433504at2759"/>
<evidence type="ECO:0000256" key="5">
    <source>
        <dbReference type="ARBA" id="ARBA00022692"/>
    </source>
</evidence>
<keyword evidence="3 12" id="KW-0813">Transport</keyword>
<keyword evidence="8 12" id="KW-0406">Ion transport</keyword>
<comment type="similarity">
    <text evidence="2 12">Belongs to the amiloride-sensitive sodium channel (TC 1.A.6) family.</text>
</comment>
<protein>
    <submittedName>
        <fullName evidence="14">Uncharacterized protein</fullName>
    </submittedName>
</protein>
<dbReference type="Gene3D" id="2.60.470.10">
    <property type="entry name" value="Acid-sensing ion channels like domains"/>
    <property type="match status" value="1"/>
</dbReference>
<name>A0A8X6NN51_NEPPI</name>
<evidence type="ECO:0000256" key="2">
    <source>
        <dbReference type="ARBA" id="ARBA00007193"/>
    </source>
</evidence>
<evidence type="ECO:0000256" key="12">
    <source>
        <dbReference type="RuleBase" id="RU000679"/>
    </source>
</evidence>
<evidence type="ECO:0000256" key="10">
    <source>
        <dbReference type="ARBA" id="ARBA00023201"/>
    </source>
</evidence>
<dbReference type="EMBL" id="BMAW01060120">
    <property type="protein sequence ID" value="GFT24666.1"/>
    <property type="molecule type" value="Genomic_DNA"/>
</dbReference>
<dbReference type="AlphaFoldDB" id="A0A8X6NN51"/>
<sequence length="334" mass="37857">MRLPKQKWSGFMTYCKRLCNQSLITGFPVIASTRNVLHKFLKIFVFALCTCGFLYQTSGFLNLYWAYPTMTPKINFLAKMNRSLEYVKVLGQRPEDLIAGCSVRGDEFSPCTNIVTVLIVNNEGFPNSCVAIETLWGQPDGKQQKLPVTGQISILLTLKPEDYVFYFDLVLAHVFMHEGHGIGNPVKEGITLEAGKTYDIFVNKRVTVRLPAPYKTNCTDYLQLWRQNGGYGPLTGKACAEKCKMEYMVKEIGCVHQSVVYPTNYTICEDKGIFPSEDILKKCSLECNEACWPHVDLEIQFVFDTQAAVPNIPNKTYSSYSYDSYGSGQWVYFP</sequence>
<keyword evidence="6 13" id="KW-1133">Transmembrane helix</keyword>
<feature type="transmembrane region" description="Helical" evidence="13">
    <location>
        <begin position="43"/>
        <end position="67"/>
    </location>
</feature>
<organism evidence="14 15">
    <name type="scientific">Nephila pilipes</name>
    <name type="common">Giant wood spider</name>
    <name type="synonym">Nephila maculata</name>
    <dbReference type="NCBI Taxonomy" id="299642"/>
    <lineage>
        <taxon>Eukaryota</taxon>
        <taxon>Metazoa</taxon>
        <taxon>Ecdysozoa</taxon>
        <taxon>Arthropoda</taxon>
        <taxon>Chelicerata</taxon>
        <taxon>Arachnida</taxon>
        <taxon>Araneae</taxon>
        <taxon>Araneomorphae</taxon>
        <taxon>Entelegynae</taxon>
        <taxon>Araneoidea</taxon>
        <taxon>Nephilidae</taxon>
        <taxon>Nephila</taxon>
    </lineage>
</organism>
<comment type="caution">
    <text evidence="14">The sequence shown here is derived from an EMBL/GenBank/DDBJ whole genome shotgun (WGS) entry which is preliminary data.</text>
</comment>
<dbReference type="GO" id="GO:0015280">
    <property type="term" value="F:ligand-gated sodium channel activity"/>
    <property type="evidence" value="ECO:0007669"/>
    <property type="project" value="TreeGrafter"/>
</dbReference>
<accession>A0A8X6NN51</accession>
<evidence type="ECO:0000313" key="15">
    <source>
        <dbReference type="Proteomes" id="UP000887013"/>
    </source>
</evidence>
<evidence type="ECO:0000256" key="7">
    <source>
        <dbReference type="ARBA" id="ARBA00023053"/>
    </source>
</evidence>
<evidence type="ECO:0000313" key="14">
    <source>
        <dbReference type="EMBL" id="GFT24666.1"/>
    </source>
</evidence>